<reference evidence="7 8" key="2">
    <citation type="journal article" date="2021" name="Curr. Genet.">
        <title>Genetic response to nitrogen starvation in the aggressive Eucalyptus foliar pathogen Teratosphaeria destructans.</title>
        <authorList>
            <person name="Havenga M."/>
            <person name="Wingfield B.D."/>
            <person name="Wingfield M.J."/>
            <person name="Dreyer L.L."/>
            <person name="Roets F."/>
            <person name="Aylward J."/>
        </authorList>
    </citation>
    <scope>NUCLEOTIDE SEQUENCE [LARGE SCALE GENOMIC DNA]</scope>
    <source>
        <strain evidence="7">CMW44962</strain>
    </source>
</reference>
<protein>
    <submittedName>
        <fullName evidence="7">FAD-linked oxidoreductase</fullName>
    </submittedName>
</protein>
<evidence type="ECO:0000259" key="6">
    <source>
        <dbReference type="PROSITE" id="PS51387"/>
    </source>
</evidence>
<organism evidence="7 8">
    <name type="scientific">Teratosphaeria destructans</name>
    <dbReference type="NCBI Taxonomy" id="418781"/>
    <lineage>
        <taxon>Eukaryota</taxon>
        <taxon>Fungi</taxon>
        <taxon>Dikarya</taxon>
        <taxon>Ascomycota</taxon>
        <taxon>Pezizomycotina</taxon>
        <taxon>Dothideomycetes</taxon>
        <taxon>Dothideomycetidae</taxon>
        <taxon>Mycosphaerellales</taxon>
        <taxon>Teratosphaeriaceae</taxon>
        <taxon>Teratosphaeria</taxon>
    </lineage>
</organism>
<keyword evidence="8" id="KW-1185">Reference proteome</keyword>
<evidence type="ECO:0000313" key="8">
    <source>
        <dbReference type="Proteomes" id="UP001138500"/>
    </source>
</evidence>
<dbReference type="InterPro" id="IPR016167">
    <property type="entry name" value="FAD-bd_PCMH_sub1"/>
</dbReference>
<feature type="domain" description="FAD-binding PCMH-type" evidence="6">
    <location>
        <begin position="47"/>
        <end position="218"/>
    </location>
</feature>
<dbReference type="InterPro" id="IPR012951">
    <property type="entry name" value="BBE"/>
</dbReference>
<dbReference type="InterPro" id="IPR016169">
    <property type="entry name" value="FAD-bd_PCMH_sub2"/>
</dbReference>
<evidence type="ECO:0000256" key="4">
    <source>
        <dbReference type="ARBA" id="ARBA00022827"/>
    </source>
</evidence>
<dbReference type="PROSITE" id="PS51387">
    <property type="entry name" value="FAD_PCMH"/>
    <property type="match status" value="1"/>
</dbReference>
<dbReference type="PANTHER" id="PTHR42973">
    <property type="entry name" value="BINDING OXIDOREDUCTASE, PUTATIVE (AFU_ORTHOLOGUE AFUA_1G17690)-RELATED"/>
    <property type="match status" value="1"/>
</dbReference>
<proteinExistence type="inferred from homology"/>
<dbReference type="InterPro" id="IPR036318">
    <property type="entry name" value="FAD-bd_PCMH-like_sf"/>
</dbReference>
<gene>
    <name evidence="7" type="ORF">Tdes44962_MAKER08603</name>
</gene>
<dbReference type="InterPro" id="IPR050416">
    <property type="entry name" value="FAD-linked_Oxidoreductase"/>
</dbReference>
<comment type="cofactor">
    <cofactor evidence="1">
        <name>FAD</name>
        <dbReference type="ChEBI" id="CHEBI:57692"/>
    </cofactor>
</comment>
<evidence type="ECO:0000256" key="3">
    <source>
        <dbReference type="ARBA" id="ARBA00022630"/>
    </source>
</evidence>
<dbReference type="GO" id="GO:0071949">
    <property type="term" value="F:FAD binding"/>
    <property type="evidence" value="ECO:0007669"/>
    <property type="project" value="InterPro"/>
</dbReference>
<dbReference type="AlphaFoldDB" id="A0A9W7W4Q7"/>
<name>A0A9W7W4Q7_9PEZI</name>
<dbReference type="InterPro" id="IPR006094">
    <property type="entry name" value="Oxid_FAD_bind_N"/>
</dbReference>
<comment type="caution">
    <text evidence="7">The sequence shown here is derived from an EMBL/GenBank/DDBJ whole genome shotgun (WGS) entry which is preliminary data.</text>
</comment>
<dbReference type="Proteomes" id="UP001138500">
    <property type="component" value="Unassembled WGS sequence"/>
</dbReference>
<evidence type="ECO:0000256" key="1">
    <source>
        <dbReference type="ARBA" id="ARBA00001974"/>
    </source>
</evidence>
<dbReference type="InterPro" id="IPR016166">
    <property type="entry name" value="FAD-bd_PCMH"/>
</dbReference>
<keyword evidence="5" id="KW-0560">Oxidoreductase</keyword>
<dbReference type="Gene3D" id="3.30.43.10">
    <property type="entry name" value="Uridine Diphospho-n-acetylenolpyruvylglucosamine Reductase, domain 2"/>
    <property type="match status" value="1"/>
</dbReference>
<dbReference type="PANTHER" id="PTHR42973:SF39">
    <property type="entry name" value="FAD-BINDING PCMH-TYPE DOMAIN-CONTAINING PROTEIN"/>
    <property type="match status" value="1"/>
</dbReference>
<dbReference type="OrthoDB" id="415825at2759"/>
<dbReference type="GO" id="GO:0016491">
    <property type="term" value="F:oxidoreductase activity"/>
    <property type="evidence" value="ECO:0007669"/>
    <property type="project" value="UniProtKB-KW"/>
</dbReference>
<dbReference type="Gene3D" id="3.30.465.10">
    <property type="match status" value="1"/>
</dbReference>
<dbReference type="Pfam" id="PF01565">
    <property type="entry name" value="FAD_binding_4"/>
    <property type="match status" value="1"/>
</dbReference>
<reference evidence="7 8" key="1">
    <citation type="journal article" date="2018" name="IMA Fungus">
        <title>IMA Genome-F 10: Nine draft genome sequences of Claviceps purpurea s.lat., including C. arundinis, C. humidiphila, and C. cf. spartinae, pseudomolecules for the pitch canker pathogen Fusarium circinatum, draft genome of Davidsoniella eucalypti, Grosmannia galeiformis, Quambalaria eucalypti, and Teratosphaeria destructans.</title>
        <authorList>
            <person name="Wingfield B.D."/>
            <person name="Liu M."/>
            <person name="Nguyen H.D."/>
            <person name="Lane F.A."/>
            <person name="Morgan S.W."/>
            <person name="De Vos L."/>
            <person name="Wilken P.M."/>
            <person name="Duong T.A."/>
            <person name="Aylward J."/>
            <person name="Coetzee M.P."/>
            <person name="Dadej K."/>
            <person name="De Beer Z.W."/>
            <person name="Findlay W."/>
            <person name="Havenga M."/>
            <person name="Kolarik M."/>
            <person name="Menzies J.G."/>
            <person name="Naidoo K."/>
            <person name="Pochopski O."/>
            <person name="Shoukouhi P."/>
            <person name="Santana Q.C."/>
            <person name="Seifert K.A."/>
            <person name="Soal N."/>
            <person name="Steenkamp E.T."/>
            <person name="Tatham C.T."/>
            <person name="van der Nest M.A."/>
            <person name="Wingfield M.J."/>
        </authorList>
    </citation>
    <scope>NUCLEOTIDE SEQUENCE [LARGE SCALE GENOMIC DNA]</scope>
    <source>
        <strain evidence="7">CMW44962</strain>
    </source>
</reference>
<sequence length="515" mass="54812">MAPATKRSVASDIHISQLRELLRGTAAQVLTPADSGYGATLLRWSRAAEKPAGVSIVPTTAEQISVALKFATDNGIDVAVKGGGHSTAGASSTEGGMLIDLGRMRAVHVDPEKQQLHVQGGALWGDVDEAGYRHGLATVGGTVADTGVGGLTLGGGYGALSGQYGLVIDNVVSQTVVLADGEIVTASREKNSDLFWALLGAGQNFGVTTEFVFQAYPQQDIYMGTLVFLPTPENVKKLVKAVNEIYAVPSTGGRSKSQGKSGGLLGFGKPPDAGGNSVLLFLASYFGTEQEGRELFKPLLDVGPIVNTLAMGPYPQVNKMVPAIIGMRSSMKGAAFVMPIREKFLSQQLAEFDRFTEETPDAATTMVAWELYDPSVVVQKDNGSFANRGYHLNSLIMPMWSDPANDQQCRQWARERSLDFKKELEVHGMPTSKGIEGGASVRGHKGGVLLYGNYDQYDEISKDIFGDSYERLQALKAEYDPTNVFNKLFPITPAAGANGHAYSGAHGSRLNASGN</sequence>
<accession>A0A9W7W4Q7</accession>
<dbReference type="SUPFAM" id="SSF56176">
    <property type="entry name" value="FAD-binding/transporter-associated domain-like"/>
    <property type="match status" value="1"/>
</dbReference>
<keyword evidence="4" id="KW-0274">FAD</keyword>
<evidence type="ECO:0000256" key="5">
    <source>
        <dbReference type="ARBA" id="ARBA00023002"/>
    </source>
</evidence>
<dbReference type="EMBL" id="RIBY02000968">
    <property type="protein sequence ID" value="KAH9835067.1"/>
    <property type="molecule type" value="Genomic_DNA"/>
</dbReference>
<evidence type="ECO:0000256" key="2">
    <source>
        <dbReference type="ARBA" id="ARBA00005466"/>
    </source>
</evidence>
<comment type="similarity">
    <text evidence="2">Belongs to the oxygen-dependent FAD-linked oxidoreductase family.</text>
</comment>
<keyword evidence="3" id="KW-0285">Flavoprotein</keyword>
<evidence type="ECO:0000313" key="7">
    <source>
        <dbReference type="EMBL" id="KAH9835067.1"/>
    </source>
</evidence>
<dbReference type="Pfam" id="PF08031">
    <property type="entry name" value="BBE"/>
    <property type="match status" value="1"/>
</dbReference>
<dbReference type="Gene3D" id="3.40.462.20">
    <property type="match status" value="1"/>
</dbReference>